<name>A0A5N5N337_9ROSI</name>
<keyword evidence="4" id="KW-1185">Reference proteome</keyword>
<protein>
    <submittedName>
        <fullName evidence="3">Uncharacterized protein</fullName>
    </submittedName>
</protein>
<comment type="caution">
    <text evidence="3">The sequence shown here is derived from an EMBL/GenBank/DDBJ whole genome shotgun (WGS) entry which is preliminary data.</text>
</comment>
<feature type="region of interest" description="Disordered" evidence="1">
    <location>
        <begin position="1"/>
        <end position="21"/>
    </location>
</feature>
<reference evidence="4" key="1">
    <citation type="journal article" date="2019" name="Gigascience">
        <title>De novo genome assembly of the endangered Acer yangbiense, a plant species with extremely small populations endemic to Yunnan Province, China.</title>
        <authorList>
            <person name="Yang J."/>
            <person name="Wariss H.M."/>
            <person name="Tao L."/>
            <person name="Zhang R."/>
            <person name="Yun Q."/>
            <person name="Hollingsworth P."/>
            <person name="Dao Z."/>
            <person name="Luo G."/>
            <person name="Guo H."/>
            <person name="Ma Y."/>
            <person name="Sun W."/>
        </authorList>
    </citation>
    <scope>NUCLEOTIDE SEQUENCE [LARGE SCALE GENOMIC DNA]</scope>
    <source>
        <strain evidence="4">cv. br00</strain>
    </source>
</reference>
<organism evidence="3 4">
    <name type="scientific">Salix brachista</name>
    <dbReference type="NCBI Taxonomy" id="2182728"/>
    <lineage>
        <taxon>Eukaryota</taxon>
        <taxon>Viridiplantae</taxon>
        <taxon>Streptophyta</taxon>
        <taxon>Embryophyta</taxon>
        <taxon>Tracheophyta</taxon>
        <taxon>Spermatophyta</taxon>
        <taxon>Magnoliopsida</taxon>
        <taxon>eudicotyledons</taxon>
        <taxon>Gunneridae</taxon>
        <taxon>Pentapetalae</taxon>
        <taxon>rosids</taxon>
        <taxon>fabids</taxon>
        <taxon>Malpighiales</taxon>
        <taxon>Salicaceae</taxon>
        <taxon>Saliceae</taxon>
        <taxon>Salix</taxon>
    </lineage>
</organism>
<keyword evidence="2" id="KW-1133">Transmembrane helix</keyword>
<dbReference type="Proteomes" id="UP000326939">
    <property type="component" value="Chromosome 4"/>
</dbReference>
<gene>
    <name evidence="3" type="ORF">DKX38_006010</name>
</gene>
<dbReference type="AlphaFoldDB" id="A0A5N5N337"/>
<evidence type="ECO:0000256" key="2">
    <source>
        <dbReference type="SAM" id="Phobius"/>
    </source>
</evidence>
<keyword evidence="2" id="KW-0812">Transmembrane</keyword>
<evidence type="ECO:0000313" key="3">
    <source>
        <dbReference type="EMBL" id="KAB5561053.1"/>
    </source>
</evidence>
<keyword evidence="2" id="KW-0472">Membrane</keyword>
<evidence type="ECO:0000256" key="1">
    <source>
        <dbReference type="SAM" id="MobiDB-lite"/>
    </source>
</evidence>
<feature type="compositionally biased region" description="Basic and acidic residues" evidence="1">
    <location>
        <begin position="10"/>
        <end position="21"/>
    </location>
</feature>
<proteinExistence type="predicted"/>
<accession>A0A5N5N337</accession>
<sequence>MSAWFKRHTPGGDKSHMKPPEELESPFLRQVITTECLLLAFMIPYSLITIGTSFRSSPPDHVVLIQAPPLGL</sequence>
<evidence type="ECO:0000313" key="4">
    <source>
        <dbReference type="Proteomes" id="UP000326939"/>
    </source>
</evidence>
<feature type="transmembrane region" description="Helical" evidence="2">
    <location>
        <begin position="27"/>
        <end position="48"/>
    </location>
</feature>
<dbReference type="EMBL" id="VDCV01000004">
    <property type="protein sequence ID" value="KAB5561053.1"/>
    <property type="molecule type" value="Genomic_DNA"/>
</dbReference>